<evidence type="ECO:0000256" key="3">
    <source>
        <dbReference type="SAM" id="SignalP"/>
    </source>
</evidence>
<dbReference type="InterPro" id="IPR036291">
    <property type="entry name" value="NAD(P)-bd_dom_sf"/>
</dbReference>
<reference evidence="5" key="1">
    <citation type="submission" date="2021-01" db="EMBL/GenBank/DDBJ databases">
        <authorList>
            <person name="Corre E."/>
            <person name="Pelletier E."/>
            <person name="Niang G."/>
            <person name="Scheremetjew M."/>
            <person name="Finn R."/>
            <person name="Kale V."/>
            <person name="Holt S."/>
            <person name="Cochrane G."/>
            <person name="Meng A."/>
            <person name="Brown T."/>
            <person name="Cohen L."/>
        </authorList>
    </citation>
    <scope>NUCLEOTIDE SEQUENCE</scope>
    <source>
        <strain evidence="5">CCMP3107</strain>
    </source>
</reference>
<name>A0A6V1QM48_HETAK</name>
<keyword evidence="2" id="KW-0560">Oxidoreductase</keyword>
<feature type="signal peptide" evidence="3">
    <location>
        <begin position="1"/>
        <end position="21"/>
    </location>
</feature>
<keyword evidence="1" id="KW-0521">NADP</keyword>
<dbReference type="AlphaFoldDB" id="A0A6V1QM48"/>
<dbReference type="GO" id="GO:0070402">
    <property type="term" value="F:NADPH binding"/>
    <property type="evidence" value="ECO:0007669"/>
    <property type="project" value="TreeGrafter"/>
</dbReference>
<dbReference type="InterPro" id="IPR011032">
    <property type="entry name" value="GroES-like_sf"/>
</dbReference>
<dbReference type="EMBL" id="HBIU01024009">
    <property type="protein sequence ID" value="CAE0632464.1"/>
    <property type="molecule type" value="Transcribed_RNA"/>
</dbReference>
<sequence length="368" mass="38624">MMKSVLLVVFLVALTAVQILASSDTMWGAVLSNFGEPGDVVSFSKTLPKPVPSDSQVLVKMEASPMHPSDFLFIRGLYKPDKDTFPQVPGAEGAGVIEAIGEGVTEFKVGDRVCFWHSYNGGPESGSWAEYAAVGQEHLVHVPEGLGAAEASQLVLNPLTMIGIMEQFGDVQPGEWVIQNAANSACGKFLVQYLKLKGIKTINVVRHSVSGEILKELGADVVVAEDAGDDLTAAVQAATGGQGVKYAIDCVWGGGAAPALIDTLAPGGKMVSYGILAGPAAEVNVVPLLFGMRSVQGFFVGGWLAGVDPAVVESHLDQVGAWLKDGSISLPVEAFGLEGTMEAMAHAEGPKKAQKTLLVPERVERDEL</sequence>
<dbReference type="InterPro" id="IPR020843">
    <property type="entry name" value="ER"/>
</dbReference>
<dbReference type="PANTHER" id="PTHR48106">
    <property type="entry name" value="QUINONE OXIDOREDUCTASE PIG3-RELATED"/>
    <property type="match status" value="1"/>
</dbReference>
<dbReference type="Pfam" id="PF00107">
    <property type="entry name" value="ADH_zinc_N"/>
    <property type="match status" value="1"/>
</dbReference>
<feature type="chain" id="PRO_5030160792" description="Enoyl reductase (ER) domain-containing protein" evidence="3">
    <location>
        <begin position="22"/>
        <end position="368"/>
    </location>
</feature>
<dbReference type="PANTHER" id="PTHR48106:SF2">
    <property type="entry name" value="ZN2+-BINDING DEHYDROGENASE"/>
    <property type="match status" value="1"/>
</dbReference>
<evidence type="ECO:0000259" key="4">
    <source>
        <dbReference type="SMART" id="SM00829"/>
    </source>
</evidence>
<dbReference type="InterPro" id="IPR013149">
    <property type="entry name" value="ADH-like_C"/>
</dbReference>
<protein>
    <recommendedName>
        <fullName evidence="4">Enoyl reductase (ER) domain-containing protein</fullName>
    </recommendedName>
</protein>
<organism evidence="5">
    <name type="scientific">Heterosigma akashiwo</name>
    <name type="common">Chromophytic alga</name>
    <name type="synonym">Heterosigma carterae</name>
    <dbReference type="NCBI Taxonomy" id="2829"/>
    <lineage>
        <taxon>Eukaryota</taxon>
        <taxon>Sar</taxon>
        <taxon>Stramenopiles</taxon>
        <taxon>Ochrophyta</taxon>
        <taxon>Raphidophyceae</taxon>
        <taxon>Chattonellales</taxon>
        <taxon>Chattonellaceae</taxon>
        <taxon>Heterosigma</taxon>
    </lineage>
</organism>
<dbReference type="CDD" id="cd05282">
    <property type="entry name" value="ETR_like"/>
    <property type="match status" value="1"/>
</dbReference>
<dbReference type="GO" id="GO:0016651">
    <property type="term" value="F:oxidoreductase activity, acting on NAD(P)H"/>
    <property type="evidence" value="ECO:0007669"/>
    <property type="project" value="TreeGrafter"/>
</dbReference>
<evidence type="ECO:0000256" key="1">
    <source>
        <dbReference type="ARBA" id="ARBA00022857"/>
    </source>
</evidence>
<dbReference type="SMART" id="SM00829">
    <property type="entry name" value="PKS_ER"/>
    <property type="match status" value="1"/>
</dbReference>
<keyword evidence="3" id="KW-0732">Signal</keyword>
<gene>
    <name evidence="5" type="ORF">HAKA00212_LOCUS11173</name>
</gene>
<dbReference type="SUPFAM" id="SSF50129">
    <property type="entry name" value="GroES-like"/>
    <property type="match status" value="1"/>
</dbReference>
<proteinExistence type="predicted"/>
<feature type="domain" description="Enoyl reductase (ER)" evidence="4">
    <location>
        <begin position="38"/>
        <end position="358"/>
    </location>
</feature>
<evidence type="ECO:0000313" key="5">
    <source>
        <dbReference type="EMBL" id="CAE0632464.1"/>
    </source>
</evidence>
<dbReference type="InterPro" id="IPR013154">
    <property type="entry name" value="ADH-like_N"/>
</dbReference>
<evidence type="ECO:0000256" key="2">
    <source>
        <dbReference type="ARBA" id="ARBA00023002"/>
    </source>
</evidence>
<dbReference type="SUPFAM" id="SSF51735">
    <property type="entry name" value="NAD(P)-binding Rossmann-fold domains"/>
    <property type="match status" value="1"/>
</dbReference>
<dbReference type="Gene3D" id="3.40.50.720">
    <property type="entry name" value="NAD(P)-binding Rossmann-like Domain"/>
    <property type="match status" value="1"/>
</dbReference>
<accession>A0A6V1QM48</accession>
<dbReference type="Gene3D" id="3.90.180.10">
    <property type="entry name" value="Medium-chain alcohol dehydrogenases, catalytic domain"/>
    <property type="match status" value="1"/>
</dbReference>
<dbReference type="Pfam" id="PF08240">
    <property type="entry name" value="ADH_N"/>
    <property type="match status" value="1"/>
</dbReference>